<dbReference type="EMBL" id="KN846958">
    <property type="protein sequence ID" value="KIW69482.1"/>
    <property type="molecule type" value="Genomic_DNA"/>
</dbReference>
<accession>A0A0D2E585</accession>
<feature type="domain" description="Amidohydrolase-related" evidence="5">
    <location>
        <begin position="78"/>
        <end position="333"/>
    </location>
</feature>
<evidence type="ECO:0000259" key="5">
    <source>
        <dbReference type="Pfam" id="PF04909"/>
    </source>
</evidence>
<organism evidence="6 7">
    <name type="scientific">Phialophora macrospora</name>
    <dbReference type="NCBI Taxonomy" id="1851006"/>
    <lineage>
        <taxon>Eukaryota</taxon>
        <taxon>Fungi</taxon>
        <taxon>Dikarya</taxon>
        <taxon>Ascomycota</taxon>
        <taxon>Pezizomycotina</taxon>
        <taxon>Eurotiomycetes</taxon>
        <taxon>Chaetothyriomycetidae</taxon>
        <taxon>Chaetothyriales</taxon>
        <taxon>Herpotrichiellaceae</taxon>
        <taxon>Phialophora</taxon>
    </lineage>
</organism>
<dbReference type="GO" id="GO:0016787">
    <property type="term" value="F:hydrolase activity"/>
    <property type="evidence" value="ECO:0007669"/>
    <property type="project" value="InterPro"/>
</dbReference>
<gene>
    <name evidence="6" type="ORF">PV04_05357</name>
</gene>
<protein>
    <recommendedName>
        <fullName evidence="5">Amidohydrolase-related domain-containing protein</fullName>
    </recommendedName>
</protein>
<dbReference type="InterPro" id="IPR006680">
    <property type="entry name" value="Amidohydro-rel"/>
</dbReference>
<name>A0A0D2E585_9EURO</name>
<reference evidence="6 7" key="1">
    <citation type="submission" date="2015-01" db="EMBL/GenBank/DDBJ databases">
        <title>The Genome Sequence of Capronia semiimmersa CBS27337.</title>
        <authorList>
            <consortium name="The Broad Institute Genomics Platform"/>
            <person name="Cuomo C."/>
            <person name="de Hoog S."/>
            <person name="Gorbushina A."/>
            <person name="Stielow B."/>
            <person name="Teixiera M."/>
            <person name="Abouelleil A."/>
            <person name="Chapman S.B."/>
            <person name="Priest M."/>
            <person name="Young S.K."/>
            <person name="Wortman J."/>
            <person name="Nusbaum C."/>
            <person name="Birren B."/>
        </authorList>
    </citation>
    <scope>NUCLEOTIDE SEQUENCE [LARGE SCALE GENOMIC DNA]</scope>
    <source>
        <strain evidence="6 7">CBS 27337</strain>
    </source>
</reference>
<dbReference type="AlphaFoldDB" id="A0A0D2E585"/>
<dbReference type="InterPro" id="IPR032465">
    <property type="entry name" value="ACMSD"/>
</dbReference>
<dbReference type="Proteomes" id="UP000054266">
    <property type="component" value="Unassembled WGS sequence"/>
</dbReference>
<keyword evidence="1 3" id="KW-0210">Decarboxylase</keyword>
<feature type="region of interest" description="Disordered" evidence="4">
    <location>
        <begin position="343"/>
        <end position="391"/>
    </location>
</feature>
<proteinExistence type="inferred from homology"/>
<feature type="compositionally biased region" description="Polar residues" evidence="4">
    <location>
        <begin position="363"/>
        <end position="374"/>
    </location>
</feature>
<dbReference type="SUPFAM" id="SSF51556">
    <property type="entry name" value="Metallo-dependent hydrolases"/>
    <property type="match status" value="1"/>
</dbReference>
<evidence type="ECO:0000256" key="2">
    <source>
        <dbReference type="ARBA" id="ARBA00023239"/>
    </source>
</evidence>
<keyword evidence="2 3" id="KW-0456">Lyase</keyword>
<dbReference type="GO" id="GO:0005829">
    <property type="term" value="C:cytosol"/>
    <property type="evidence" value="ECO:0007669"/>
    <property type="project" value="TreeGrafter"/>
</dbReference>
<dbReference type="Pfam" id="PF04909">
    <property type="entry name" value="Amidohydro_2"/>
    <property type="match status" value="1"/>
</dbReference>
<dbReference type="GO" id="GO:0019748">
    <property type="term" value="P:secondary metabolic process"/>
    <property type="evidence" value="ECO:0007669"/>
    <property type="project" value="TreeGrafter"/>
</dbReference>
<keyword evidence="7" id="KW-1185">Reference proteome</keyword>
<dbReference type="PANTHER" id="PTHR21240:SF30">
    <property type="entry name" value="AMIDOHYDROLASE-RELATED DOMAIN-CONTAINING PROTEIN-RELATED"/>
    <property type="match status" value="1"/>
</dbReference>
<dbReference type="PANTHER" id="PTHR21240">
    <property type="entry name" value="2-AMINO-3-CARBOXYLMUCONATE-6-SEMIALDEHYDE DECARBOXYLASE"/>
    <property type="match status" value="1"/>
</dbReference>
<evidence type="ECO:0000313" key="7">
    <source>
        <dbReference type="Proteomes" id="UP000054266"/>
    </source>
</evidence>
<evidence type="ECO:0000256" key="4">
    <source>
        <dbReference type="SAM" id="MobiDB-lite"/>
    </source>
</evidence>
<evidence type="ECO:0000256" key="3">
    <source>
        <dbReference type="RuleBase" id="RU366045"/>
    </source>
</evidence>
<comment type="similarity">
    <text evidence="3">Belongs to the metallo-dependent hydrolases superfamily.</text>
</comment>
<sequence>MASYKVPLITLEEHFISQAVVDYYKDQGIETSLPDTMSHIMTSLREVGSKRLKAMDAGRVSLQVISHRPNTIPVPPTVCTAANDELYHAINSSPSPDRFAGLAMLPMLHPEEAAKELDRCVSELKFVGSLVDNTANGRFYDDQFFWPIFAAHETLDVPLYLHAIPQPITASTPAPEFHGNYSANVSNFLANHGFHWHSEVALHVMRLFASKLFDKHRHLKLLLGHMGETLPFLIDRIHKLVQKTWAPESKPRRHLLQVWHENIYITTAGMFSLAPMACLIHMCCADKVLYSVDYPFCAHEDGVKFMHALRQSGMINDQDFEAIAYKNAERLLDVRIPDGNEIGLEVDEDGAGGEADRRRMPWLSTTESETSVNGDGSVFPHSPLDTVHEER</sequence>
<evidence type="ECO:0000313" key="6">
    <source>
        <dbReference type="EMBL" id="KIW69482.1"/>
    </source>
</evidence>
<dbReference type="STRING" id="5601.A0A0D2E585"/>
<dbReference type="HOGENOM" id="CLU_039329_5_1_1"/>
<dbReference type="InterPro" id="IPR032466">
    <property type="entry name" value="Metal_Hydrolase"/>
</dbReference>
<dbReference type="Gene3D" id="3.20.20.140">
    <property type="entry name" value="Metal-dependent hydrolases"/>
    <property type="match status" value="1"/>
</dbReference>
<dbReference type="GO" id="GO:0016831">
    <property type="term" value="F:carboxy-lyase activity"/>
    <property type="evidence" value="ECO:0007669"/>
    <property type="project" value="UniProtKB-KW"/>
</dbReference>
<evidence type="ECO:0000256" key="1">
    <source>
        <dbReference type="ARBA" id="ARBA00022793"/>
    </source>
</evidence>